<evidence type="ECO:0000313" key="3">
    <source>
        <dbReference type="Proteomes" id="UP000593580"/>
    </source>
</evidence>
<evidence type="ECO:0000313" key="2">
    <source>
        <dbReference type="EMBL" id="QOP45825.1"/>
    </source>
</evidence>
<feature type="transmembrane region" description="Helical" evidence="1">
    <location>
        <begin position="119"/>
        <end position="143"/>
    </location>
</feature>
<evidence type="ECO:0000256" key="1">
    <source>
        <dbReference type="SAM" id="Phobius"/>
    </source>
</evidence>
<feature type="transmembrane region" description="Helical" evidence="1">
    <location>
        <begin position="94"/>
        <end position="113"/>
    </location>
</feature>
<accession>A0A7M1B834</accession>
<dbReference type="EMBL" id="CP041406">
    <property type="protein sequence ID" value="QOP45825.1"/>
    <property type="molecule type" value="Genomic_DNA"/>
</dbReference>
<keyword evidence="3" id="KW-1185">Reference proteome</keyword>
<sequence>MLNKAYRYAIGYFLLFSLLLLVSGALIFSDKIGFSYESILHYYLGDEAAFIPAKSYAGLLKIILPHIFAFGLFVMVVLHFLIFTQKRNTKEMQIIIALSFFSAFLELFSPFGILAGLHFLIYVKLISFFLFEFTLLYVLFILFKSILYTK</sequence>
<organism evidence="2 3">
    <name type="scientific">Sulfurimonas paralvinellae</name>
    <dbReference type="NCBI Taxonomy" id="317658"/>
    <lineage>
        <taxon>Bacteria</taxon>
        <taxon>Pseudomonadati</taxon>
        <taxon>Campylobacterota</taxon>
        <taxon>Epsilonproteobacteria</taxon>
        <taxon>Campylobacterales</taxon>
        <taxon>Sulfurimonadaceae</taxon>
        <taxon>Sulfurimonas</taxon>
    </lineage>
</organism>
<gene>
    <name evidence="2" type="ORF">FM071_05790</name>
</gene>
<dbReference type="AlphaFoldDB" id="A0A7M1B834"/>
<dbReference type="KEGG" id="spal:FM071_05790"/>
<dbReference type="RefSeq" id="WP_193109774.1">
    <property type="nucleotide sequence ID" value="NZ_CP041406.1"/>
</dbReference>
<keyword evidence="1" id="KW-1133">Transmembrane helix</keyword>
<reference evidence="2 3" key="1">
    <citation type="submission" date="2019-07" db="EMBL/GenBank/DDBJ databases">
        <title>Sulfurimonas paralvinellae sp. nov., a novel mesophilic, hydrogen- and sulfur-oxidizing chemolithoautotroph within the Epsilonproteo- bacteria isolated from a deep-sea hydrothermal vent polychaete nest, reclassification of Thiomicrospira denitrificans as Sulfurimonas denitrificans comb. nov. and emended description of the genus Sulfurimonas.</title>
        <authorList>
            <person name="Wang S."/>
            <person name="Jiang L."/>
            <person name="Shao Z."/>
        </authorList>
    </citation>
    <scope>NUCLEOTIDE SEQUENCE [LARGE SCALE GENOMIC DNA]</scope>
    <source>
        <strain evidence="2 3">GO25</strain>
    </source>
</reference>
<feature type="transmembrane region" description="Helical" evidence="1">
    <location>
        <begin position="9"/>
        <end position="28"/>
    </location>
</feature>
<feature type="transmembrane region" description="Helical" evidence="1">
    <location>
        <begin position="62"/>
        <end position="82"/>
    </location>
</feature>
<name>A0A7M1B834_9BACT</name>
<protein>
    <recommendedName>
        <fullName evidence="4">DUF998 domain-containing protein</fullName>
    </recommendedName>
</protein>
<keyword evidence="1" id="KW-0472">Membrane</keyword>
<dbReference type="Proteomes" id="UP000593580">
    <property type="component" value="Chromosome"/>
</dbReference>
<evidence type="ECO:0008006" key="4">
    <source>
        <dbReference type="Google" id="ProtNLM"/>
    </source>
</evidence>
<proteinExistence type="predicted"/>
<keyword evidence="1" id="KW-0812">Transmembrane</keyword>